<evidence type="ECO:0000256" key="1">
    <source>
        <dbReference type="ARBA" id="ARBA00004141"/>
    </source>
</evidence>
<feature type="transmembrane region" description="Helical" evidence="9">
    <location>
        <begin position="243"/>
        <end position="264"/>
    </location>
</feature>
<dbReference type="UniPathway" id="UPA00834">
    <property type="reaction ID" value="UER00712"/>
</dbReference>
<keyword evidence="6 9" id="KW-0350">Heme biosynthesis</keyword>
<comment type="catalytic activity">
    <reaction evidence="8 9">
        <text>heme b + (2E,6E)-farnesyl diphosphate + H2O = Fe(II)-heme o + diphosphate</text>
        <dbReference type="Rhea" id="RHEA:28070"/>
        <dbReference type="ChEBI" id="CHEBI:15377"/>
        <dbReference type="ChEBI" id="CHEBI:33019"/>
        <dbReference type="ChEBI" id="CHEBI:60344"/>
        <dbReference type="ChEBI" id="CHEBI:60530"/>
        <dbReference type="ChEBI" id="CHEBI:175763"/>
        <dbReference type="EC" id="2.5.1.141"/>
    </reaction>
</comment>
<evidence type="ECO:0000256" key="3">
    <source>
        <dbReference type="ARBA" id="ARBA00022679"/>
    </source>
</evidence>
<dbReference type="RefSeq" id="WP_093207470.1">
    <property type="nucleotide sequence ID" value="NZ_FNGS01000008.1"/>
</dbReference>
<dbReference type="HAMAP" id="MF_00154">
    <property type="entry name" value="CyoE_CtaB"/>
    <property type="match status" value="1"/>
</dbReference>
<keyword evidence="3 9" id="KW-0808">Transferase</keyword>
<dbReference type="GO" id="GO:0008495">
    <property type="term" value="F:protoheme IX farnesyltransferase activity"/>
    <property type="evidence" value="ECO:0007669"/>
    <property type="project" value="UniProtKB-UniRule"/>
</dbReference>
<dbReference type="GO" id="GO:0048034">
    <property type="term" value="P:heme O biosynthetic process"/>
    <property type="evidence" value="ECO:0007669"/>
    <property type="project" value="UniProtKB-UniRule"/>
</dbReference>
<evidence type="ECO:0000256" key="4">
    <source>
        <dbReference type="ARBA" id="ARBA00022692"/>
    </source>
</evidence>
<feature type="transmembrane region" description="Helical" evidence="9">
    <location>
        <begin position="123"/>
        <end position="140"/>
    </location>
</feature>
<evidence type="ECO:0000256" key="6">
    <source>
        <dbReference type="ARBA" id="ARBA00023133"/>
    </source>
</evidence>
<organism evidence="10 11">
    <name type="scientific">Siphonobacter aquaeclarae</name>
    <dbReference type="NCBI Taxonomy" id="563176"/>
    <lineage>
        <taxon>Bacteria</taxon>
        <taxon>Pseudomonadati</taxon>
        <taxon>Bacteroidota</taxon>
        <taxon>Cytophagia</taxon>
        <taxon>Cytophagales</taxon>
        <taxon>Cytophagaceae</taxon>
        <taxon>Siphonobacter</taxon>
    </lineage>
</organism>
<proteinExistence type="inferred from homology"/>
<dbReference type="AlphaFoldDB" id="A0A1G9VJ71"/>
<feature type="transmembrane region" description="Helical" evidence="9">
    <location>
        <begin position="276"/>
        <end position="293"/>
    </location>
</feature>
<reference evidence="10 11" key="1">
    <citation type="submission" date="2016-10" db="EMBL/GenBank/DDBJ databases">
        <authorList>
            <person name="de Groot N.N."/>
        </authorList>
    </citation>
    <scope>NUCLEOTIDE SEQUENCE [LARGE SCALE GENOMIC DNA]</scope>
    <source>
        <strain evidence="10 11">DSM 21668</strain>
    </source>
</reference>
<gene>
    <name evidence="9" type="primary">ctaB</name>
    <name evidence="10" type="ORF">SAMN04488090_4133</name>
</gene>
<comment type="similarity">
    <text evidence="9">Belongs to the UbiA prenyltransferase family. Protoheme IX farnesyltransferase subfamily.</text>
</comment>
<comment type="function">
    <text evidence="9">Converts heme B (protoheme IX) to heme O by substitution of the vinyl group on carbon 2 of heme B porphyrin ring with a hydroxyethyl farnesyl side group.</text>
</comment>
<dbReference type="GO" id="GO:0005886">
    <property type="term" value="C:plasma membrane"/>
    <property type="evidence" value="ECO:0007669"/>
    <property type="project" value="UniProtKB-SubCell"/>
</dbReference>
<dbReference type="PANTHER" id="PTHR43448:SF2">
    <property type="entry name" value="PROTOHEME IX FARNESYLTRANSFERASE, MITOCHONDRIAL"/>
    <property type="match status" value="1"/>
</dbReference>
<dbReference type="InterPro" id="IPR006369">
    <property type="entry name" value="Protohaem_IX_farnesylTrfase"/>
</dbReference>
<keyword evidence="4 9" id="KW-0812">Transmembrane</keyword>
<keyword evidence="5 9" id="KW-1133">Transmembrane helix</keyword>
<evidence type="ECO:0000256" key="9">
    <source>
        <dbReference type="HAMAP-Rule" id="MF_00154"/>
    </source>
</evidence>
<protein>
    <recommendedName>
        <fullName evidence="9">Protoheme IX farnesyltransferase</fullName>
        <ecNumber evidence="9">2.5.1.141</ecNumber>
    </recommendedName>
    <alternativeName>
        <fullName evidence="9">Heme B farnesyltransferase</fullName>
    </alternativeName>
    <alternativeName>
        <fullName evidence="9">Heme O synthase</fullName>
    </alternativeName>
</protein>
<comment type="subcellular location">
    <subcellularLocation>
        <location evidence="9">Cell membrane</location>
        <topology evidence="9">Multi-pass membrane protein</topology>
    </subcellularLocation>
    <subcellularLocation>
        <location evidence="1">Membrane</location>
        <topology evidence="1">Multi-pass membrane protein</topology>
    </subcellularLocation>
</comment>
<evidence type="ECO:0000256" key="2">
    <source>
        <dbReference type="ARBA" id="ARBA00022475"/>
    </source>
</evidence>
<sequence>MSEVKTNVWELTWQEKAKAYFELLKHRLSTFVALSGTFGYYLAVDQVEWMHLLLITLAGFGITGAANIINQIYEKDSDLLMKRTRNRPIPSGRLSVTEATVFCLILLAGSLFLFVHFFNFRSAIVALLSVILYGFVYTPLKRSGPIAVFVGAIPGAFPPMIGWVAATNQFGWEPGVLFAIQFFWQFPHFWALAWMIDDDYRQAGIRLLPYNGNKGLKTARAIMLYTVFLVPLGWIPYEMGITGITSAILATLGGVLLLGHTFYLMREISDAAARRLFFVAIAYLPILQIVFLLDKA</sequence>
<feature type="transmembrane region" description="Helical" evidence="9">
    <location>
        <begin position="49"/>
        <end position="73"/>
    </location>
</feature>
<dbReference type="NCBIfam" id="TIGR01473">
    <property type="entry name" value="cyoE_ctaB"/>
    <property type="match status" value="1"/>
</dbReference>
<dbReference type="EC" id="2.5.1.141" evidence="9"/>
<evidence type="ECO:0000313" key="11">
    <source>
        <dbReference type="Proteomes" id="UP000198901"/>
    </source>
</evidence>
<name>A0A1G9VJ71_9BACT</name>
<dbReference type="STRING" id="563176.SAMN04488090_4133"/>
<keyword evidence="11" id="KW-1185">Reference proteome</keyword>
<keyword evidence="2 9" id="KW-1003">Cell membrane</keyword>
<dbReference type="CDD" id="cd13957">
    <property type="entry name" value="PT_UbiA_Cox10"/>
    <property type="match status" value="1"/>
</dbReference>
<dbReference type="InterPro" id="IPR000537">
    <property type="entry name" value="UbiA_prenyltransferase"/>
</dbReference>
<feature type="transmembrane region" description="Helical" evidence="9">
    <location>
        <begin position="147"/>
        <end position="166"/>
    </location>
</feature>
<evidence type="ECO:0000256" key="8">
    <source>
        <dbReference type="ARBA" id="ARBA00047690"/>
    </source>
</evidence>
<dbReference type="InterPro" id="IPR044878">
    <property type="entry name" value="UbiA_sf"/>
</dbReference>
<comment type="pathway">
    <text evidence="9">Porphyrin-containing compound metabolism; heme O biosynthesis; heme O from protoheme: step 1/1.</text>
</comment>
<dbReference type="OrthoDB" id="9814417at2"/>
<dbReference type="Proteomes" id="UP000198901">
    <property type="component" value="Unassembled WGS sequence"/>
</dbReference>
<dbReference type="PANTHER" id="PTHR43448">
    <property type="entry name" value="PROTOHEME IX FARNESYLTRANSFERASE, MITOCHONDRIAL"/>
    <property type="match status" value="1"/>
</dbReference>
<feature type="transmembrane region" description="Helical" evidence="9">
    <location>
        <begin position="178"/>
        <end position="197"/>
    </location>
</feature>
<accession>A0A1G9VJ71</accession>
<feature type="transmembrane region" description="Helical" evidence="9">
    <location>
        <begin position="94"/>
        <end position="117"/>
    </location>
</feature>
<evidence type="ECO:0000313" key="10">
    <source>
        <dbReference type="EMBL" id="SDM72272.1"/>
    </source>
</evidence>
<dbReference type="EMBL" id="FNGS01000008">
    <property type="protein sequence ID" value="SDM72272.1"/>
    <property type="molecule type" value="Genomic_DNA"/>
</dbReference>
<comment type="miscellaneous">
    <text evidence="9">Carbon 2 of the heme B porphyrin ring is defined according to the Fischer nomenclature.</text>
</comment>
<feature type="transmembrane region" description="Helical" evidence="9">
    <location>
        <begin position="218"/>
        <end position="237"/>
    </location>
</feature>
<dbReference type="Gene3D" id="1.10.357.140">
    <property type="entry name" value="UbiA prenyltransferase"/>
    <property type="match status" value="1"/>
</dbReference>
<dbReference type="GO" id="GO:0006784">
    <property type="term" value="P:heme A biosynthetic process"/>
    <property type="evidence" value="ECO:0007669"/>
    <property type="project" value="TreeGrafter"/>
</dbReference>
<keyword evidence="7 9" id="KW-0472">Membrane</keyword>
<evidence type="ECO:0000256" key="7">
    <source>
        <dbReference type="ARBA" id="ARBA00023136"/>
    </source>
</evidence>
<dbReference type="Pfam" id="PF01040">
    <property type="entry name" value="UbiA"/>
    <property type="match status" value="1"/>
</dbReference>
<evidence type="ECO:0000256" key="5">
    <source>
        <dbReference type="ARBA" id="ARBA00022989"/>
    </source>
</evidence>